<dbReference type="SMART" id="SM00895">
    <property type="entry name" value="FCD"/>
    <property type="match status" value="1"/>
</dbReference>
<dbReference type="SUPFAM" id="SSF48008">
    <property type="entry name" value="GntR ligand-binding domain-like"/>
    <property type="match status" value="1"/>
</dbReference>
<dbReference type="InterPro" id="IPR036388">
    <property type="entry name" value="WH-like_DNA-bd_sf"/>
</dbReference>
<name>A0A1H2TXK7_9RHOB</name>
<keyword evidence="3" id="KW-0804">Transcription</keyword>
<accession>A0A1H2TXK7</accession>
<dbReference type="Pfam" id="PF00392">
    <property type="entry name" value="GntR"/>
    <property type="match status" value="1"/>
</dbReference>
<dbReference type="PROSITE" id="PS50949">
    <property type="entry name" value="HTH_GNTR"/>
    <property type="match status" value="1"/>
</dbReference>
<dbReference type="Gene3D" id="1.20.120.530">
    <property type="entry name" value="GntR ligand-binding domain-like"/>
    <property type="match status" value="1"/>
</dbReference>
<dbReference type="GO" id="GO:0003677">
    <property type="term" value="F:DNA binding"/>
    <property type="evidence" value="ECO:0007669"/>
    <property type="project" value="UniProtKB-KW"/>
</dbReference>
<dbReference type="InterPro" id="IPR011711">
    <property type="entry name" value="GntR_C"/>
</dbReference>
<proteinExistence type="predicted"/>
<keyword evidence="1" id="KW-0805">Transcription regulation</keyword>
<dbReference type="AlphaFoldDB" id="A0A1H2TXK7"/>
<evidence type="ECO:0000259" key="5">
    <source>
        <dbReference type="PROSITE" id="PS50949"/>
    </source>
</evidence>
<dbReference type="STRING" id="356660.SAMN05444336_1011133"/>
<dbReference type="Proteomes" id="UP000199118">
    <property type="component" value="Unassembled WGS sequence"/>
</dbReference>
<dbReference type="OrthoDB" id="9815654at2"/>
<evidence type="ECO:0000256" key="1">
    <source>
        <dbReference type="ARBA" id="ARBA00023015"/>
    </source>
</evidence>
<gene>
    <name evidence="6" type="ORF">SAMN05444336_1011133</name>
</gene>
<dbReference type="PANTHER" id="PTHR43537">
    <property type="entry name" value="TRANSCRIPTIONAL REGULATOR, GNTR FAMILY"/>
    <property type="match status" value="1"/>
</dbReference>
<evidence type="ECO:0000256" key="3">
    <source>
        <dbReference type="ARBA" id="ARBA00023163"/>
    </source>
</evidence>
<keyword evidence="2" id="KW-0238">DNA-binding</keyword>
<dbReference type="SUPFAM" id="SSF46785">
    <property type="entry name" value="Winged helix' DNA-binding domain"/>
    <property type="match status" value="1"/>
</dbReference>
<dbReference type="Pfam" id="PF07729">
    <property type="entry name" value="FCD"/>
    <property type="match status" value="1"/>
</dbReference>
<dbReference type="InterPro" id="IPR036390">
    <property type="entry name" value="WH_DNA-bd_sf"/>
</dbReference>
<reference evidence="6 7" key="1">
    <citation type="submission" date="2016-10" db="EMBL/GenBank/DDBJ databases">
        <authorList>
            <person name="de Groot N.N."/>
        </authorList>
    </citation>
    <scope>NUCLEOTIDE SEQUENCE [LARGE SCALE GENOMIC DNA]</scope>
    <source>
        <strain evidence="6 7">DSM 17890</strain>
    </source>
</reference>
<dbReference type="GO" id="GO:0003700">
    <property type="term" value="F:DNA-binding transcription factor activity"/>
    <property type="evidence" value="ECO:0007669"/>
    <property type="project" value="InterPro"/>
</dbReference>
<dbReference type="InterPro" id="IPR008920">
    <property type="entry name" value="TF_FadR/GntR_C"/>
</dbReference>
<keyword evidence="7" id="KW-1185">Reference proteome</keyword>
<dbReference type="SMART" id="SM00345">
    <property type="entry name" value="HTH_GNTR"/>
    <property type="match status" value="1"/>
</dbReference>
<sequence>MAADDPALRADPAPDPAPDPARDPNRDPGAGWARPIARENLNDRAYLAIREALTSGHLMPGETLRLRPMSARFGISVTPMREAFIRLVSEKALAFDARGTVVVPELTRAEMTEIGAIRADLEGRGAAEAALRASPEAIDALEAIHRRIVALHKSGDYRGAVQVNSQFHLELCRMSEGPILLELVEGLWVRTGPTLWHADAARAPRWRPGPHVDLIAALRARDPDAARAAMRIDVDRWLRGYLAYAADTETHDAAPAPATPAPPRSG</sequence>
<feature type="domain" description="HTH gntR-type" evidence="5">
    <location>
        <begin position="39"/>
        <end position="105"/>
    </location>
</feature>
<evidence type="ECO:0000313" key="6">
    <source>
        <dbReference type="EMBL" id="SDW47884.1"/>
    </source>
</evidence>
<evidence type="ECO:0000256" key="2">
    <source>
        <dbReference type="ARBA" id="ARBA00023125"/>
    </source>
</evidence>
<feature type="compositionally biased region" description="Low complexity" evidence="4">
    <location>
        <begin position="1"/>
        <end position="11"/>
    </location>
</feature>
<evidence type="ECO:0000313" key="7">
    <source>
        <dbReference type="Proteomes" id="UP000199118"/>
    </source>
</evidence>
<feature type="region of interest" description="Disordered" evidence="4">
    <location>
        <begin position="1"/>
        <end position="35"/>
    </location>
</feature>
<dbReference type="InterPro" id="IPR000524">
    <property type="entry name" value="Tscrpt_reg_HTH_GntR"/>
</dbReference>
<protein>
    <submittedName>
        <fullName evidence="6">Transcriptional regulator, GntR family</fullName>
    </submittedName>
</protein>
<dbReference type="Gene3D" id="1.10.10.10">
    <property type="entry name" value="Winged helix-like DNA-binding domain superfamily/Winged helix DNA-binding domain"/>
    <property type="match status" value="1"/>
</dbReference>
<evidence type="ECO:0000256" key="4">
    <source>
        <dbReference type="SAM" id="MobiDB-lite"/>
    </source>
</evidence>
<dbReference type="EMBL" id="FNMZ01000001">
    <property type="protein sequence ID" value="SDW47884.1"/>
    <property type="molecule type" value="Genomic_DNA"/>
</dbReference>
<organism evidence="6 7">
    <name type="scientific">Albimonas donghaensis</name>
    <dbReference type="NCBI Taxonomy" id="356660"/>
    <lineage>
        <taxon>Bacteria</taxon>
        <taxon>Pseudomonadati</taxon>
        <taxon>Pseudomonadota</taxon>
        <taxon>Alphaproteobacteria</taxon>
        <taxon>Rhodobacterales</taxon>
        <taxon>Paracoccaceae</taxon>
        <taxon>Albimonas</taxon>
    </lineage>
</organism>
<dbReference type="PANTHER" id="PTHR43537:SF39">
    <property type="entry name" value="HTH-TYPE TRANSCRIPTIONAL REGULATOR MCBR"/>
    <property type="match status" value="1"/>
</dbReference>
<dbReference type="RefSeq" id="WP_092680093.1">
    <property type="nucleotide sequence ID" value="NZ_FNMZ01000001.1"/>
</dbReference>